<dbReference type="PANTHER" id="PTHR47572:SF5">
    <property type="entry name" value="BLR2277 PROTEIN"/>
    <property type="match status" value="1"/>
</dbReference>
<name>A0ABT4TA59_9ACTN</name>
<comment type="caution">
    <text evidence="2">The sequence shown here is derived from an EMBL/GenBank/DDBJ whole genome shotgun (WGS) entry which is preliminary data.</text>
</comment>
<dbReference type="PANTHER" id="PTHR47572">
    <property type="entry name" value="LIPOPROTEIN-RELATED"/>
    <property type="match status" value="1"/>
</dbReference>
<sequence>MTSPGFRVVTGGLGFPEGPSHLGDGAVAVVEMQGQVVTRVAADGGKTVLARLGGGPNGSALGADGAIYVADNGGLSATRSGGYWHAPEPVDGRVQKVLDGQVTVVATGLPGPPPHRPNDLCFGPDGRLYVTDSHNWEDLRGLKPGRICAISPDRTITQVAEVPAMPNGIAFGPDGRLYVAQSMTRKILVFDWSAGTGLGDPRVFAKLPAGSPDGMCFDADGDLYVCGSVGHVIFVYDAVGALKRTIEVPTGAQPTNCCIGDGQLYVTFSMTGELVAYDLQVTALPLHEGVIT</sequence>
<keyword evidence="3" id="KW-1185">Reference proteome</keyword>
<dbReference type="Pfam" id="PF08450">
    <property type="entry name" value="SGL"/>
    <property type="match status" value="1"/>
</dbReference>
<dbReference type="EMBL" id="JAPNUD010000192">
    <property type="protein sequence ID" value="MDA0646382.1"/>
    <property type="molecule type" value="Genomic_DNA"/>
</dbReference>
<protein>
    <submittedName>
        <fullName evidence="2">SMP-30/gluconolactonase/LRE family protein</fullName>
    </submittedName>
</protein>
<dbReference type="InterPro" id="IPR051262">
    <property type="entry name" value="SMP-30/CGR1_Lactonase"/>
</dbReference>
<evidence type="ECO:0000313" key="3">
    <source>
        <dbReference type="Proteomes" id="UP001212498"/>
    </source>
</evidence>
<dbReference type="Proteomes" id="UP001212498">
    <property type="component" value="Unassembled WGS sequence"/>
</dbReference>
<dbReference type="InterPro" id="IPR013658">
    <property type="entry name" value="SGL"/>
</dbReference>
<reference evidence="2 3" key="1">
    <citation type="submission" date="2022-11" db="EMBL/GenBank/DDBJ databases">
        <title>Nonomuraea corallina sp. nov., a new species of the genus Nonomuraea isolated from sea side sediment in Thai sea.</title>
        <authorList>
            <person name="Ngamcharungchit C."/>
            <person name="Matsumoto A."/>
            <person name="Suriyachadkun C."/>
            <person name="Panbangred W."/>
            <person name="Inahashi Y."/>
            <person name="Intra B."/>
        </authorList>
    </citation>
    <scope>NUCLEOTIDE SEQUENCE [LARGE SCALE GENOMIC DNA]</scope>
    <source>
        <strain evidence="2 3">DSM 43553</strain>
    </source>
</reference>
<dbReference type="RefSeq" id="WP_219547917.1">
    <property type="nucleotide sequence ID" value="NZ_BAABFD010000018.1"/>
</dbReference>
<evidence type="ECO:0000313" key="2">
    <source>
        <dbReference type="EMBL" id="MDA0646382.1"/>
    </source>
</evidence>
<feature type="domain" description="SMP-30/Gluconolactonase/LRE-like region" evidence="1">
    <location>
        <begin position="15"/>
        <end position="267"/>
    </location>
</feature>
<accession>A0ABT4TA59</accession>
<proteinExistence type="predicted"/>
<organism evidence="2 3">
    <name type="scientific">Nonomuraea ferruginea</name>
    <dbReference type="NCBI Taxonomy" id="46174"/>
    <lineage>
        <taxon>Bacteria</taxon>
        <taxon>Bacillati</taxon>
        <taxon>Actinomycetota</taxon>
        <taxon>Actinomycetes</taxon>
        <taxon>Streptosporangiales</taxon>
        <taxon>Streptosporangiaceae</taxon>
        <taxon>Nonomuraea</taxon>
    </lineage>
</organism>
<evidence type="ECO:0000259" key="1">
    <source>
        <dbReference type="Pfam" id="PF08450"/>
    </source>
</evidence>
<gene>
    <name evidence="2" type="ORF">OUY24_37635</name>
</gene>